<dbReference type="EMBL" id="BGPR01005375">
    <property type="protein sequence ID" value="GBN09615.1"/>
    <property type="molecule type" value="Genomic_DNA"/>
</dbReference>
<dbReference type="AlphaFoldDB" id="A0A4Y2L4N7"/>
<organism evidence="1 2">
    <name type="scientific">Araneus ventricosus</name>
    <name type="common">Orbweaver spider</name>
    <name type="synonym">Epeira ventricosa</name>
    <dbReference type="NCBI Taxonomy" id="182803"/>
    <lineage>
        <taxon>Eukaryota</taxon>
        <taxon>Metazoa</taxon>
        <taxon>Ecdysozoa</taxon>
        <taxon>Arthropoda</taxon>
        <taxon>Chelicerata</taxon>
        <taxon>Arachnida</taxon>
        <taxon>Araneae</taxon>
        <taxon>Araneomorphae</taxon>
        <taxon>Entelegynae</taxon>
        <taxon>Araneoidea</taxon>
        <taxon>Araneidae</taxon>
        <taxon>Araneus</taxon>
    </lineage>
</organism>
<evidence type="ECO:0000313" key="1">
    <source>
        <dbReference type="EMBL" id="GBN09615.1"/>
    </source>
</evidence>
<name>A0A4Y2L4N7_ARAVE</name>
<sequence length="105" mass="11733">MAWNGPTMDVQLNSLEISCWSTIRVDALCIKPRIHLRAEHISNCPRTAREQLWTVFAANRFLSVSSTNSDGFAVLTGTCSSVVRRSPQTFKVKSTNKGVFCFYAC</sequence>
<protein>
    <submittedName>
        <fullName evidence="1">Uncharacterized protein</fullName>
    </submittedName>
</protein>
<gene>
    <name evidence="1" type="ORF">AVEN_44888_1</name>
</gene>
<dbReference type="Proteomes" id="UP000499080">
    <property type="component" value="Unassembled WGS sequence"/>
</dbReference>
<keyword evidence="2" id="KW-1185">Reference proteome</keyword>
<proteinExistence type="predicted"/>
<reference evidence="1 2" key="1">
    <citation type="journal article" date="2019" name="Sci. Rep.">
        <title>Orb-weaving spider Araneus ventricosus genome elucidates the spidroin gene catalogue.</title>
        <authorList>
            <person name="Kono N."/>
            <person name="Nakamura H."/>
            <person name="Ohtoshi R."/>
            <person name="Moran D.A.P."/>
            <person name="Shinohara A."/>
            <person name="Yoshida Y."/>
            <person name="Fujiwara M."/>
            <person name="Mori M."/>
            <person name="Tomita M."/>
            <person name="Arakawa K."/>
        </authorList>
    </citation>
    <scope>NUCLEOTIDE SEQUENCE [LARGE SCALE GENOMIC DNA]</scope>
</reference>
<evidence type="ECO:0000313" key="2">
    <source>
        <dbReference type="Proteomes" id="UP000499080"/>
    </source>
</evidence>
<accession>A0A4Y2L4N7</accession>
<comment type="caution">
    <text evidence="1">The sequence shown here is derived from an EMBL/GenBank/DDBJ whole genome shotgun (WGS) entry which is preliminary data.</text>
</comment>